<evidence type="ECO:0000259" key="1">
    <source>
        <dbReference type="Pfam" id="PF08279"/>
    </source>
</evidence>
<name>F6B3L2_DESCC</name>
<dbReference type="RefSeq" id="WP_013810042.1">
    <property type="nucleotide sequence ID" value="NC_015565.1"/>
</dbReference>
<keyword evidence="3" id="KW-1185">Reference proteome</keyword>
<sequence length="136" mass="15947">MKHNHALNLARLLQALKDSTSVGGITLQQLVDICGVSKRQVYRYLRELEQMGIEIERPRVRAGRKKSTGCYRLNPYQVEDFLTETMLLMFFNELIINYQQYKKQVLFLKEFIIHFLAMRHGLIYQNGETTSFGDIT</sequence>
<proteinExistence type="predicted"/>
<protein>
    <submittedName>
        <fullName evidence="2">Helix-turn-helix, type 11 domain-containing protein</fullName>
    </submittedName>
</protein>
<dbReference type="KEGG" id="dca:Desca_1178"/>
<evidence type="ECO:0000313" key="2">
    <source>
        <dbReference type="EMBL" id="AEF94041.1"/>
    </source>
</evidence>
<reference evidence="2" key="1">
    <citation type="submission" date="2011-05" db="EMBL/GenBank/DDBJ databases">
        <title>Complete sequence of Desulfotomaculum carboxydivorans CO-1-SRB.</title>
        <authorList>
            <consortium name="US DOE Joint Genome Institute"/>
            <person name="Lucas S."/>
            <person name="Han J."/>
            <person name="Lapidus A."/>
            <person name="Cheng J.-F."/>
            <person name="Goodwin L."/>
            <person name="Pitluck S."/>
            <person name="Peters L."/>
            <person name="Mikhailova N."/>
            <person name="Lu M."/>
            <person name="Han C."/>
            <person name="Tapia R."/>
            <person name="Land M."/>
            <person name="Hauser L."/>
            <person name="Kyrpides N."/>
            <person name="Ivanova N."/>
            <person name="Pagani I."/>
            <person name="Stams A."/>
            <person name="Plugge C."/>
            <person name="Muyzer G."/>
            <person name="Kuever J."/>
            <person name="Parshina S."/>
            <person name="Ivanova A."/>
            <person name="Nazina T."/>
            <person name="Woyke T."/>
        </authorList>
    </citation>
    <scope>NUCLEOTIDE SEQUENCE [LARGE SCALE GENOMIC DNA]</scope>
    <source>
        <strain evidence="2">CO-1-SRB</strain>
    </source>
</reference>
<evidence type="ECO:0000313" key="3">
    <source>
        <dbReference type="Proteomes" id="UP000009226"/>
    </source>
</evidence>
<dbReference type="SUPFAM" id="SSF46785">
    <property type="entry name" value="Winged helix' DNA-binding domain"/>
    <property type="match status" value="1"/>
</dbReference>
<dbReference type="InterPro" id="IPR036390">
    <property type="entry name" value="WH_DNA-bd_sf"/>
</dbReference>
<dbReference type="HOGENOM" id="CLU_1872075_0_0_9"/>
<organism evidence="2 3">
    <name type="scientific">Desulfotomaculum nigrificans (strain DSM 14880 / VKM B-2319 / CO-1-SRB)</name>
    <name type="common">Desulfotomaculum carboxydivorans</name>
    <dbReference type="NCBI Taxonomy" id="868595"/>
    <lineage>
        <taxon>Bacteria</taxon>
        <taxon>Bacillati</taxon>
        <taxon>Bacillota</taxon>
        <taxon>Clostridia</taxon>
        <taxon>Eubacteriales</taxon>
        <taxon>Desulfotomaculaceae</taxon>
        <taxon>Desulfotomaculum</taxon>
    </lineage>
</organism>
<dbReference type="Pfam" id="PF08279">
    <property type="entry name" value="HTH_11"/>
    <property type="match status" value="1"/>
</dbReference>
<accession>F6B3L2</accession>
<feature type="domain" description="Helix-turn-helix type 11" evidence="1">
    <location>
        <begin position="11"/>
        <end position="56"/>
    </location>
</feature>
<dbReference type="AlphaFoldDB" id="F6B3L2"/>
<dbReference type="InterPro" id="IPR036388">
    <property type="entry name" value="WH-like_DNA-bd_sf"/>
</dbReference>
<dbReference type="Proteomes" id="UP000009226">
    <property type="component" value="Chromosome"/>
</dbReference>
<dbReference type="EMBL" id="CP002736">
    <property type="protein sequence ID" value="AEF94041.1"/>
    <property type="molecule type" value="Genomic_DNA"/>
</dbReference>
<gene>
    <name evidence="2" type="ordered locus">Desca_1178</name>
</gene>
<dbReference type="InterPro" id="IPR013196">
    <property type="entry name" value="HTH_11"/>
</dbReference>
<dbReference type="Gene3D" id="1.10.10.10">
    <property type="entry name" value="Winged helix-like DNA-binding domain superfamily/Winged helix DNA-binding domain"/>
    <property type="match status" value="1"/>
</dbReference>